<dbReference type="AlphaFoldDB" id="A0A843TFU5"/>
<accession>A0A843TFU5</accession>
<name>A0A843TFU5_COLES</name>
<dbReference type="Proteomes" id="UP000652761">
    <property type="component" value="Unassembled WGS sequence"/>
</dbReference>
<reference evidence="1" key="1">
    <citation type="submission" date="2017-07" db="EMBL/GenBank/DDBJ databases">
        <title>Taro Niue Genome Assembly and Annotation.</title>
        <authorList>
            <person name="Atibalentja N."/>
            <person name="Keating K."/>
            <person name="Fields C.J."/>
        </authorList>
    </citation>
    <scope>NUCLEOTIDE SEQUENCE</scope>
    <source>
        <strain evidence="1">Niue_2</strain>
        <tissue evidence="1">Leaf</tissue>
    </source>
</reference>
<evidence type="ECO:0000313" key="1">
    <source>
        <dbReference type="EMBL" id="MQL68373.1"/>
    </source>
</evidence>
<keyword evidence="2" id="KW-1185">Reference proteome</keyword>
<proteinExistence type="predicted"/>
<comment type="caution">
    <text evidence="1">The sequence shown here is derived from an EMBL/GenBank/DDBJ whole genome shotgun (WGS) entry which is preliminary data.</text>
</comment>
<protein>
    <submittedName>
        <fullName evidence="1">Uncharacterized protein</fullName>
    </submittedName>
</protein>
<dbReference type="EMBL" id="NMUH01000012">
    <property type="protein sequence ID" value="MQL68373.1"/>
    <property type="molecule type" value="Genomic_DNA"/>
</dbReference>
<sequence length="29" mass="3375">MVDGSLWKDLGARGRVRLGGKQRIEWRFS</sequence>
<gene>
    <name evidence="1" type="ORF">Taro_000627</name>
</gene>
<evidence type="ECO:0000313" key="2">
    <source>
        <dbReference type="Proteomes" id="UP000652761"/>
    </source>
</evidence>
<organism evidence="1 2">
    <name type="scientific">Colocasia esculenta</name>
    <name type="common">Wild taro</name>
    <name type="synonym">Arum esculentum</name>
    <dbReference type="NCBI Taxonomy" id="4460"/>
    <lineage>
        <taxon>Eukaryota</taxon>
        <taxon>Viridiplantae</taxon>
        <taxon>Streptophyta</taxon>
        <taxon>Embryophyta</taxon>
        <taxon>Tracheophyta</taxon>
        <taxon>Spermatophyta</taxon>
        <taxon>Magnoliopsida</taxon>
        <taxon>Liliopsida</taxon>
        <taxon>Araceae</taxon>
        <taxon>Aroideae</taxon>
        <taxon>Colocasieae</taxon>
        <taxon>Colocasia</taxon>
    </lineage>
</organism>